<keyword evidence="1" id="KW-0472">Membrane</keyword>
<sequence length="102" mass="11462">MSCQIENCQTCEDLNVCTQCQVEYLLMDNKCQDCSEGYRFSQGHLCVKIEKADQLIGILSAGVIAVIIIIAGIIISFRLIQKKKADKERQPLVDAEQQNELI</sequence>
<gene>
    <name evidence="2" type="ORF">SS50377_18252</name>
    <name evidence="3" type="ORF">SS50377_22560</name>
</gene>
<protein>
    <submittedName>
        <fullName evidence="2">Cysteine-rich membrane protein 2</fullName>
    </submittedName>
</protein>
<dbReference type="EMBL" id="KI546166">
    <property type="protein sequence ID" value="EST41948.1"/>
    <property type="molecule type" value="Genomic_DNA"/>
</dbReference>
<dbReference type="EMBL" id="AUWU02000003">
    <property type="protein sequence ID" value="KAH0574944.1"/>
    <property type="molecule type" value="Genomic_DNA"/>
</dbReference>
<keyword evidence="4" id="KW-1185">Reference proteome</keyword>
<dbReference type="SUPFAM" id="SSF57184">
    <property type="entry name" value="Growth factor receptor domain"/>
    <property type="match status" value="1"/>
</dbReference>
<dbReference type="InterPro" id="IPR009030">
    <property type="entry name" value="Growth_fac_rcpt_cys_sf"/>
</dbReference>
<dbReference type="AlphaFoldDB" id="V6LCG9"/>
<reference evidence="3" key="2">
    <citation type="submission" date="2020-12" db="EMBL/GenBank/DDBJ databases">
        <title>New Spironucleus salmonicida genome in near-complete chromosomes.</title>
        <authorList>
            <person name="Xu F."/>
            <person name="Kurt Z."/>
            <person name="Jimenez-Gonzalez A."/>
            <person name="Astvaldsson A."/>
            <person name="Andersson J.O."/>
            <person name="Svard S.G."/>
        </authorList>
    </citation>
    <scope>NUCLEOTIDE SEQUENCE</scope>
    <source>
        <strain evidence="3">ATCC 50377</strain>
    </source>
</reference>
<keyword evidence="1" id="KW-1133">Transmembrane helix</keyword>
<evidence type="ECO:0000313" key="3">
    <source>
        <dbReference type="EMBL" id="KAH0574944.1"/>
    </source>
</evidence>
<feature type="transmembrane region" description="Helical" evidence="1">
    <location>
        <begin position="55"/>
        <end position="80"/>
    </location>
</feature>
<keyword evidence="1" id="KW-0812">Transmembrane</keyword>
<dbReference type="Proteomes" id="UP000018208">
    <property type="component" value="Unassembled WGS sequence"/>
</dbReference>
<reference evidence="2 3" key="1">
    <citation type="journal article" date="2014" name="PLoS Genet.">
        <title>The Genome of Spironucleus salmonicida Highlights a Fish Pathogen Adapted to Fluctuating Environments.</title>
        <authorList>
            <person name="Xu F."/>
            <person name="Jerlstrom-Hultqvist J."/>
            <person name="Einarsson E."/>
            <person name="Astvaldsson A."/>
            <person name="Svard S.G."/>
            <person name="Andersson J.O."/>
        </authorList>
    </citation>
    <scope>NUCLEOTIDE SEQUENCE</scope>
    <source>
        <strain evidence="3">ATCC 50377</strain>
    </source>
</reference>
<evidence type="ECO:0000256" key="1">
    <source>
        <dbReference type="SAM" id="Phobius"/>
    </source>
</evidence>
<dbReference type="Gene3D" id="2.10.220.10">
    <property type="entry name" value="Hormone Receptor, Insulin-like Growth Factor Receptor 1, Chain A, domain 2"/>
    <property type="match status" value="1"/>
</dbReference>
<accession>V6LCG9</accession>
<dbReference type="VEuPathDB" id="GiardiaDB:SS50377_22560"/>
<name>V6LCG9_9EUKA</name>
<organism evidence="2">
    <name type="scientific">Spironucleus salmonicida</name>
    <dbReference type="NCBI Taxonomy" id="348837"/>
    <lineage>
        <taxon>Eukaryota</taxon>
        <taxon>Metamonada</taxon>
        <taxon>Diplomonadida</taxon>
        <taxon>Hexamitidae</taxon>
        <taxon>Hexamitinae</taxon>
        <taxon>Spironucleus</taxon>
    </lineage>
</organism>
<evidence type="ECO:0000313" key="4">
    <source>
        <dbReference type="Proteomes" id="UP000018208"/>
    </source>
</evidence>
<proteinExistence type="predicted"/>
<evidence type="ECO:0000313" key="2">
    <source>
        <dbReference type="EMBL" id="EST41948.1"/>
    </source>
</evidence>